<reference evidence="1 2" key="2">
    <citation type="submission" date="2007-06" db="EMBL/GenBank/DDBJ databases">
        <title>Draft genome sequence of Ruminococcus gnavus (ATCC 29149).</title>
        <authorList>
            <person name="Sudarsanam P."/>
            <person name="Ley R."/>
            <person name="Guruge J."/>
            <person name="Turnbaugh P.J."/>
            <person name="Mahowald M."/>
            <person name="Liep D."/>
            <person name="Gordon J."/>
        </authorList>
    </citation>
    <scope>NUCLEOTIDE SEQUENCE [LARGE SCALE GENOMIC DNA]</scope>
    <source>
        <strain evidence="1 2">ATCC 29149</strain>
    </source>
</reference>
<dbReference type="Proteomes" id="UP000004410">
    <property type="component" value="Unassembled WGS sequence"/>
</dbReference>
<name>A7B3J2_MEDG7</name>
<dbReference type="PaxDb" id="411470-RUMGNA_02122"/>
<sequence>MRKPAVRQIKKEKYYKNIKKLLLFHHVSNIILIV</sequence>
<dbReference type="AlphaFoldDB" id="A7B3J2"/>
<accession>A7B3J2</accession>
<comment type="caution">
    <text evidence="1">The sequence shown here is derived from an EMBL/GenBank/DDBJ whole genome shotgun (WGS) entry which is preliminary data.</text>
</comment>
<dbReference type="EMBL" id="AAYG02000016">
    <property type="protein sequence ID" value="EDN77518.1"/>
    <property type="molecule type" value="Genomic_DNA"/>
</dbReference>
<reference evidence="1 2" key="1">
    <citation type="submission" date="2007-04" db="EMBL/GenBank/DDBJ databases">
        <authorList>
            <person name="Fulton L."/>
            <person name="Clifton S."/>
            <person name="Fulton B."/>
            <person name="Xu J."/>
            <person name="Minx P."/>
            <person name="Pepin K.H."/>
            <person name="Johnson M."/>
            <person name="Thiruvilangam P."/>
            <person name="Bhonagiri V."/>
            <person name="Nash W.E."/>
            <person name="Mardis E.R."/>
            <person name="Wilson R.K."/>
        </authorList>
    </citation>
    <scope>NUCLEOTIDE SEQUENCE [LARGE SCALE GENOMIC DNA]</scope>
    <source>
        <strain evidence="1 2">ATCC 29149</strain>
    </source>
</reference>
<protein>
    <submittedName>
        <fullName evidence="1">Uncharacterized protein</fullName>
    </submittedName>
</protein>
<evidence type="ECO:0000313" key="1">
    <source>
        <dbReference type="EMBL" id="EDN77518.1"/>
    </source>
</evidence>
<evidence type="ECO:0000313" key="2">
    <source>
        <dbReference type="Proteomes" id="UP000004410"/>
    </source>
</evidence>
<proteinExistence type="predicted"/>
<organism evidence="1 2">
    <name type="scientific">Mediterraneibacter gnavus (strain ATCC 29149 / DSM 114966 / JCM 6515 / VPI C7-9)</name>
    <name type="common">Ruminococcus gnavus</name>
    <dbReference type="NCBI Taxonomy" id="411470"/>
    <lineage>
        <taxon>Bacteria</taxon>
        <taxon>Bacillati</taxon>
        <taxon>Bacillota</taxon>
        <taxon>Clostridia</taxon>
        <taxon>Lachnospirales</taxon>
        <taxon>Lachnospiraceae</taxon>
        <taxon>Mediterraneibacter</taxon>
    </lineage>
</organism>
<gene>
    <name evidence="1" type="ORF">RUMGNA_02122</name>
</gene>